<evidence type="ECO:0000313" key="9">
    <source>
        <dbReference type="Proteomes" id="UP000318199"/>
    </source>
</evidence>
<evidence type="ECO:0000256" key="2">
    <source>
        <dbReference type="ARBA" id="ARBA00009347"/>
    </source>
</evidence>
<dbReference type="PANTHER" id="PTHR43884:SF20">
    <property type="entry name" value="ACYL-COA DEHYDROGENASE FADE28"/>
    <property type="match status" value="1"/>
</dbReference>
<dbReference type="InterPro" id="IPR037069">
    <property type="entry name" value="AcylCoA_DH/ox_N_sf"/>
</dbReference>
<dbReference type="GO" id="GO:0050660">
    <property type="term" value="F:flavin adenine dinucleotide binding"/>
    <property type="evidence" value="ECO:0007669"/>
    <property type="project" value="InterPro"/>
</dbReference>
<keyword evidence="9" id="KW-1185">Reference proteome</keyword>
<dbReference type="Gene3D" id="1.10.540.10">
    <property type="entry name" value="Acyl-CoA dehydrogenase/oxidase, N-terminal domain"/>
    <property type="match status" value="1"/>
</dbReference>
<evidence type="ECO:0000256" key="4">
    <source>
        <dbReference type="ARBA" id="ARBA00022827"/>
    </source>
</evidence>
<dbReference type="InterPro" id="IPR013786">
    <property type="entry name" value="AcylCoA_DH/ox_N"/>
</dbReference>
<dbReference type="OrthoDB" id="2450120at2"/>
<dbReference type="Proteomes" id="UP000318199">
    <property type="component" value="Unassembled WGS sequence"/>
</dbReference>
<evidence type="ECO:0000313" key="8">
    <source>
        <dbReference type="EMBL" id="TWO71348.1"/>
    </source>
</evidence>
<keyword evidence="3" id="KW-0285">Flavoprotein</keyword>
<dbReference type="InterPro" id="IPR009075">
    <property type="entry name" value="AcylCo_DH/oxidase_C"/>
</dbReference>
<reference evidence="8 9" key="1">
    <citation type="submission" date="2019-07" db="EMBL/GenBank/DDBJ databases">
        <title>Caenimonas sedimenti sp. nov., isolated from activated sludge.</title>
        <authorList>
            <person name="Xu J."/>
        </authorList>
    </citation>
    <scope>NUCLEOTIDE SEQUENCE [LARGE SCALE GENOMIC DNA]</scope>
    <source>
        <strain evidence="8 9">HX-9-20</strain>
    </source>
</reference>
<dbReference type="Pfam" id="PF00441">
    <property type="entry name" value="Acyl-CoA_dh_1"/>
    <property type="match status" value="1"/>
</dbReference>
<sequence length="355" mass="37483">MSELARPLAEAADRLFAQRCGTDVVASAEAGTWPQTLWSALEALTPAQLLVPEDRGGAGGDWSDACALLERAGEFNVPLPVAETVLAGWLLDRAGLPAVAGPLSFACGKVDLAAAHRQGRVAFEARNVPWATRSTGMALVGLGDDAEAWLLYLPRDSYTTTPDRAPAGDPRDRVSVRDLALTEPGVTCLRLEGLCHADVLGRAALLRATQIAGACRRVLALTLAYTGERVQFGRAIGQFQAVQHQLAQLAEETSAVRVAVHAAASTSDGSWSVAAMAAAKLRAGEAAGLCARIAHQLHGAMGVTAEHPLHQSTRRMLAWRDEHGAEAYWARELVQALRNAGAPSAWQAIVAATSR</sequence>
<comment type="cofactor">
    <cofactor evidence="1">
        <name>FAD</name>
        <dbReference type="ChEBI" id="CHEBI:57692"/>
    </cofactor>
</comment>
<evidence type="ECO:0000256" key="3">
    <source>
        <dbReference type="ARBA" id="ARBA00022630"/>
    </source>
</evidence>
<dbReference type="GO" id="GO:0003995">
    <property type="term" value="F:acyl-CoA dehydrogenase activity"/>
    <property type="evidence" value="ECO:0007669"/>
    <property type="project" value="TreeGrafter"/>
</dbReference>
<dbReference type="AlphaFoldDB" id="A0A562ZSN7"/>
<keyword evidence="5" id="KW-0560">Oxidoreductase</keyword>
<dbReference type="SUPFAM" id="SSF56645">
    <property type="entry name" value="Acyl-CoA dehydrogenase NM domain-like"/>
    <property type="match status" value="1"/>
</dbReference>
<gene>
    <name evidence="8" type="ORF">FN976_10515</name>
</gene>
<proteinExistence type="inferred from homology"/>
<dbReference type="Pfam" id="PF02771">
    <property type="entry name" value="Acyl-CoA_dh_N"/>
    <property type="match status" value="1"/>
</dbReference>
<evidence type="ECO:0000256" key="5">
    <source>
        <dbReference type="ARBA" id="ARBA00023002"/>
    </source>
</evidence>
<feature type="domain" description="Acyl-CoA dehydrogenase/oxidase N-terminal" evidence="7">
    <location>
        <begin position="7"/>
        <end position="95"/>
    </location>
</feature>
<dbReference type="InterPro" id="IPR009100">
    <property type="entry name" value="AcylCoA_DH/oxidase_NM_dom_sf"/>
</dbReference>
<accession>A0A562ZSN7</accession>
<dbReference type="PANTHER" id="PTHR43884">
    <property type="entry name" value="ACYL-COA DEHYDROGENASE"/>
    <property type="match status" value="1"/>
</dbReference>
<evidence type="ECO:0000259" key="7">
    <source>
        <dbReference type="Pfam" id="PF02771"/>
    </source>
</evidence>
<evidence type="ECO:0000259" key="6">
    <source>
        <dbReference type="Pfam" id="PF00441"/>
    </source>
</evidence>
<evidence type="ECO:0000256" key="1">
    <source>
        <dbReference type="ARBA" id="ARBA00001974"/>
    </source>
</evidence>
<dbReference type="RefSeq" id="WP_145892960.1">
    <property type="nucleotide sequence ID" value="NZ_VOBQ01000008.1"/>
</dbReference>
<name>A0A562ZSN7_9BURK</name>
<feature type="domain" description="Acyl-CoA dehydrogenase/oxidase C-terminal" evidence="6">
    <location>
        <begin position="202"/>
        <end position="327"/>
    </location>
</feature>
<dbReference type="EMBL" id="VOBQ01000008">
    <property type="protein sequence ID" value="TWO71348.1"/>
    <property type="molecule type" value="Genomic_DNA"/>
</dbReference>
<dbReference type="Gene3D" id="1.20.140.10">
    <property type="entry name" value="Butyryl-CoA Dehydrogenase, subunit A, domain 3"/>
    <property type="match status" value="1"/>
</dbReference>
<comment type="caution">
    <text evidence="8">The sequence shown here is derived from an EMBL/GenBank/DDBJ whole genome shotgun (WGS) entry which is preliminary data.</text>
</comment>
<protein>
    <submittedName>
        <fullName evidence="8">Acyl-CoA dehydrogenase</fullName>
    </submittedName>
</protein>
<dbReference type="InterPro" id="IPR036250">
    <property type="entry name" value="AcylCo_DH-like_C"/>
</dbReference>
<keyword evidence="4" id="KW-0274">FAD</keyword>
<dbReference type="SUPFAM" id="SSF47203">
    <property type="entry name" value="Acyl-CoA dehydrogenase C-terminal domain-like"/>
    <property type="match status" value="1"/>
</dbReference>
<organism evidence="8 9">
    <name type="scientific">Caenimonas sedimenti</name>
    <dbReference type="NCBI Taxonomy" id="2596921"/>
    <lineage>
        <taxon>Bacteria</taxon>
        <taxon>Pseudomonadati</taxon>
        <taxon>Pseudomonadota</taxon>
        <taxon>Betaproteobacteria</taxon>
        <taxon>Burkholderiales</taxon>
        <taxon>Comamonadaceae</taxon>
        <taxon>Caenimonas</taxon>
    </lineage>
</organism>
<comment type="similarity">
    <text evidence="2">Belongs to the acyl-CoA dehydrogenase family.</text>
</comment>